<accession>A0ABT8CI30</accession>
<feature type="transmembrane region" description="Helical" evidence="1">
    <location>
        <begin position="17"/>
        <end position="40"/>
    </location>
</feature>
<keyword evidence="1" id="KW-0812">Transmembrane</keyword>
<protein>
    <recommendedName>
        <fullName evidence="4">Flp family type IVb pilin</fullName>
    </recommendedName>
</protein>
<evidence type="ECO:0000313" key="3">
    <source>
        <dbReference type="Proteomes" id="UP001223712"/>
    </source>
</evidence>
<reference evidence="3" key="1">
    <citation type="journal article" date="2019" name="Int. J. Syst. Evol. Microbiol.">
        <title>The Global Catalogue of Microorganisms (GCM) 10K type strain sequencing project: providing services to taxonomists for standard genome sequencing and annotation.</title>
        <authorList>
            <consortium name="The Broad Institute Genomics Platform"/>
            <consortium name="The Broad Institute Genome Sequencing Center for Infectious Disease"/>
            <person name="Wu L."/>
            <person name="Ma J."/>
        </authorList>
    </citation>
    <scope>NUCLEOTIDE SEQUENCE [LARGE SCALE GENOMIC DNA]</scope>
    <source>
        <strain evidence="3">CECT 7226</strain>
    </source>
</reference>
<keyword evidence="1" id="KW-1133">Transmembrane helix</keyword>
<keyword evidence="1" id="KW-0472">Membrane</keyword>
<organism evidence="2 3">
    <name type="scientific">Vibrio artabrorum</name>
    <dbReference type="NCBI Taxonomy" id="446374"/>
    <lineage>
        <taxon>Bacteria</taxon>
        <taxon>Pseudomonadati</taxon>
        <taxon>Pseudomonadota</taxon>
        <taxon>Gammaproteobacteria</taxon>
        <taxon>Vibrionales</taxon>
        <taxon>Vibrionaceae</taxon>
        <taxon>Vibrio</taxon>
    </lineage>
</organism>
<evidence type="ECO:0008006" key="4">
    <source>
        <dbReference type="Google" id="ProtNLM"/>
    </source>
</evidence>
<evidence type="ECO:0000313" key="2">
    <source>
        <dbReference type="EMBL" id="MDN3701124.1"/>
    </source>
</evidence>
<proteinExistence type="predicted"/>
<sequence length="50" mass="5303">MNNNRLKRQSGLTTVEYVIGAASLVLAVGFVFSGMAIALLSKFQSIISSV</sequence>
<evidence type="ECO:0000256" key="1">
    <source>
        <dbReference type="SAM" id="Phobius"/>
    </source>
</evidence>
<name>A0ABT8CI30_9VIBR</name>
<comment type="caution">
    <text evidence="2">The sequence shown here is derived from an EMBL/GenBank/DDBJ whole genome shotgun (WGS) entry which is preliminary data.</text>
</comment>
<dbReference type="EMBL" id="JAUFQY010000001">
    <property type="protein sequence ID" value="MDN3701124.1"/>
    <property type="molecule type" value="Genomic_DNA"/>
</dbReference>
<dbReference type="RefSeq" id="WP_261837977.1">
    <property type="nucleotide sequence ID" value="NZ_AP025458.1"/>
</dbReference>
<dbReference type="Proteomes" id="UP001223712">
    <property type="component" value="Unassembled WGS sequence"/>
</dbReference>
<keyword evidence="3" id="KW-1185">Reference proteome</keyword>
<gene>
    <name evidence="2" type="ORF">QWY96_09915</name>
</gene>